<dbReference type="SUPFAM" id="SSF160240">
    <property type="entry name" value="Cation efflux protein cytoplasmic domain-like"/>
    <property type="match status" value="1"/>
</dbReference>
<name>A0A9P6FPT2_9FUNG</name>
<protein>
    <submittedName>
        <fullName evidence="12">Uncharacterized protein</fullName>
    </submittedName>
</protein>
<dbReference type="InterPro" id="IPR002524">
    <property type="entry name" value="Cation_efflux"/>
</dbReference>
<dbReference type="InterPro" id="IPR050681">
    <property type="entry name" value="CDF/SLC30A"/>
</dbReference>
<reference evidence="12" key="1">
    <citation type="journal article" date="2020" name="Fungal Divers.">
        <title>Resolving the Mortierellaceae phylogeny through synthesis of multi-gene phylogenetics and phylogenomics.</title>
        <authorList>
            <person name="Vandepol N."/>
            <person name="Liber J."/>
            <person name="Desiro A."/>
            <person name="Na H."/>
            <person name="Kennedy M."/>
            <person name="Barry K."/>
            <person name="Grigoriev I.V."/>
            <person name="Miller A.N."/>
            <person name="O'Donnell K."/>
            <person name="Stajich J.E."/>
            <person name="Bonito G."/>
        </authorList>
    </citation>
    <scope>NUCLEOTIDE SEQUENCE</scope>
    <source>
        <strain evidence="12">KOD1015</strain>
    </source>
</reference>
<feature type="non-terminal residue" evidence="12">
    <location>
        <position position="155"/>
    </location>
</feature>
<dbReference type="InterPro" id="IPR027469">
    <property type="entry name" value="Cation_efflux_TMD_sf"/>
</dbReference>
<evidence type="ECO:0000256" key="7">
    <source>
        <dbReference type="ARBA" id="ARBA00023065"/>
    </source>
</evidence>
<evidence type="ECO:0000256" key="8">
    <source>
        <dbReference type="ARBA" id="ARBA00023136"/>
    </source>
</evidence>
<dbReference type="PANTHER" id="PTHR11562">
    <property type="entry name" value="CATION EFFLUX PROTEIN/ ZINC TRANSPORTER"/>
    <property type="match status" value="1"/>
</dbReference>
<dbReference type="Pfam" id="PF01545">
    <property type="entry name" value="Cation_efflux"/>
    <property type="match status" value="1"/>
</dbReference>
<keyword evidence="8 9" id="KW-0472">Membrane</keyword>
<dbReference type="PANTHER" id="PTHR11562:SF17">
    <property type="entry name" value="RE54080P-RELATED"/>
    <property type="match status" value="1"/>
</dbReference>
<organism evidence="12 13">
    <name type="scientific">Lunasporangiospora selenospora</name>
    <dbReference type="NCBI Taxonomy" id="979761"/>
    <lineage>
        <taxon>Eukaryota</taxon>
        <taxon>Fungi</taxon>
        <taxon>Fungi incertae sedis</taxon>
        <taxon>Mucoromycota</taxon>
        <taxon>Mortierellomycotina</taxon>
        <taxon>Mortierellomycetes</taxon>
        <taxon>Mortierellales</taxon>
        <taxon>Mortierellaceae</taxon>
        <taxon>Lunasporangiospora</taxon>
    </lineage>
</organism>
<comment type="similarity">
    <text evidence="2">Belongs to the cation diffusion facilitator (CDF) transporter (TC 2.A.4) family. SLC30A subfamily.</text>
</comment>
<dbReference type="InterPro" id="IPR027470">
    <property type="entry name" value="Cation_efflux_CTD"/>
</dbReference>
<dbReference type="InterPro" id="IPR058533">
    <property type="entry name" value="Cation_efflux_TM"/>
</dbReference>
<keyword evidence="7" id="KW-0406">Ion transport</keyword>
<evidence type="ECO:0000313" key="12">
    <source>
        <dbReference type="EMBL" id="KAF9579167.1"/>
    </source>
</evidence>
<comment type="subcellular location">
    <subcellularLocation>
        <location evidence="1">Membrane</location>
        <topology evidence="1">Multi-pass membrane protein</topology>
    </subcellularLocation>
</comment>
<keyword evidence="5" id="KW-0864">Zinc transport</keyword>
<keyword evidence="6 9" id="KW-1133">Transmembrane helix</keyword>
<feature type="transmembrane region" description="Helical" evidence="9">
    <location>
        <begin position="17"/>
        <end position="38"/>
    </location>
</feature>
<dbReference type="OrthoDB" id="9944568at2759"/>
<evidence type="ECO:0000256" key="5">
    <source>
        <dbReference type="ARBA" id="ARBA00022906"/>
    </source>
</evidence>
<dbReference type="GO" id="GO:0005385">
    <property type="term" value="F:zinc ion transmembrane transporter activity"/>
    <property type="evidence" value="ECO:0007669"/>
    <property type="project" value="TreeGrafter"/>
</dbReference>
<evidence type="ECO:0000256" key="1">
    <source>
        <dbReference type="ARBA" id="ARBA00004141"/>
    </source>
</evidence>
<dbReference type="GO" id="GO:0005886">
    <property type="term" value="C:plasma membrane"/>
    <property type="evidence" value="ECO:0007669"/>
    <property type="project" value="TreeGrafter"/>
</dbReference>
<sequence>GVLIASIVIMVKPSWTIVDPICTVFFSILVLFTTYRLVWDSLGILMEGTPTHIDPEEIEKSLLEIPGVTLVHDLHVWNLTAGKPSMAVHLQIAAMDLTMSDYDRILTEAQNVVCGRFQIHHSTIQLETASNSSEHCRPEMCQSEQQQVVRGYNAV</sequence>
<keyword evidence="4 9" id="KW-0812">Transmembrane</keyword>
<evidence type="ECO:0000256" key="3">
    <source>
        <dbReference type="ARBA" id="ARBA00022448"/>
    </source>
</evidence>
<gene>
    <name evidence="12" type="ORF">BGW38_004680</name>
</gene>
<proteinExistence type="inferred from homology"/>
<dbReference type="SUPFAM" id="SSF161111">
    <property type="entry name" value="Cation efflux protein transmembrane domain-like"/>
    <property type="match status" value="1"/>
</dbReference>
<feature type="domain" description="Cation efflux protein transmembrane" evidence="10">
    <location>
        <begin position="1"/>
        <end position="46"/>
    </location>
</feature>
<feature type="domain" description="Cation efflux protein cytoplasmic" evidence="11">
    <location>
        <begin position="51"/>
        <end position="128"/>
    </location>
</feature>
<dbReference type="Proteomes" id="UP000780801">
    <property type="component" value="Unassembled WGS sequence"/>
</dbReference>
<evidence type="ECO:0000259" key="10">
    <source>
        <dbReference type="Pfam" id="PF01545"/>
    </source>
</evidence>
<dbReference type="EMBL" id="JAABOA010002983">
    <property type="protein sequence ID" value="KAF9579167.1"/>
    <property type="molecule type" value="Genomic_DNA"/>
</dbReference>
<keyword evidence="13" id="KW-1185">Reference proteome</keyword>
<evidence type="ECO:0000313" key="13">
    <source>
        <dbReference type="Proteomes" id="UP000780801"/>
    </source>
</evidence>
<evidence type="ECO:0000256" key="2">
    <source>
        <dbReference type="ARBA" id="ARBA00008873"/>
    </source>
</evidence>
<dbReference type="Pfam" id="PF16916">
    <property type="entry name" value="ZT_dimer"/>
    <property type="match status" value="1"/>
</dbReference>
<keyword evidence="3" id="KW-0813">Transport</keyword>
<dbReference type="GO" id="GO:0030003">
    <property type="term" value="P:intracellular monoatomic cation homeostasis"/>
    <property type="evidence" value="ECO:0007669"/>
    <property type="project" value="UniProtKB-ARBA"/>
</dbReference>
<dbReference type="InterPro" id="IPR036837">
    <property type="entry name" value="Cation_efflux_CTD_sf"/>
</dbReference>
<evidence type="ECO:0000256" key="9">
    <source>
        <dbReference type="SAM" id="Phobius"/>
    </source>
</evidence>
<accession>A0A9P6FPT2</accession>
<evidence type="ECO:0000256" key="6">
    <source>
        <dbReference type="ARBA" id="ARBA00022989"/>
    </source>
</evidence>
<comment type="caution">
    <text evidence="12">The sequence shown here is derived from an EMBL/GenBank/DDBJ whole genome shotgun (WGS) entry which is preliminary data.</text>
</comment>
<evidence type="ECO:0000256" key="4">
    <source>
        <dbReference type="ARBA" id="ARBA00022692"/>
    </source>
</evidence>
<evidence type="ECO:0000259" key="11">
    <source>
        <dbReference type="Pfam" id="PF16916"/>
    </source>
</evidence>
<dbReference type="Gene3D" id="1.20.1510.10">
    <property type="entry name" value="Cation efflux protein transmembrane domain"/>
    <property type="match status" value="1"/>
</dbReference>
<keyword evidence="5" id="KW-0862">Zinc</keyword>
<dbReference type="AlphaFoldDB" id="A0A9P6FPT2"/>
<dbReference type="GO" id="GO:0098771">
    <property type="term" value="P:inorganic ion homeostasis"/>
    <property type="evidence" value="ECO:0007669"/>
    <property type="project" value="UniProtKB-ARBA"/>
</dbReference>
<dbReference type="NCBIfam" id="TIGR01297">
    <property type="entry name" value="CDF"/>
    <property type="match status" value="1"/>
</dbReference>